<comment type="subunit">
    <text evidence="5">Homodimer.</text>
</comment>
<dbReference type="RefSeq" id="WP_004076506.1">
    <property type="nucleotide sequence ID" value="NZ_CM001436.1"/>
</dbReference>
<dbReference type="AlphaFoldDB" id="H1YW83"/>
<feature type="binding site" evidence="5">
    <location>
        <begin position="97"/>
        <end position="100"/>
    </location>
    <ligand>
        <name>substrate</name>
    </ligand>
</feature>
<evidence type="ECO:0000256" key="1">
    <source>
        <dbReference type="ARBA" id="ARBA00001713"/>
    </source>
</evidence>
<feature type="binding site" evidence="5">
    <location>
        <begin position="84"/>
        <end position="87"/>
    </location>
    <ligand>
        <name>substrate</name>
    </ligand>
</feature>
<evidence type="ECO:0000256" key="3">
    <source>
        <dbReference type="ARBA" id="ARBA00011881"/>
    </source>
</evidence>
<name>H1YW83_9EURY</name>
<feature type="binding site" evidence="5">
    <location>
        <position position="124"/>
    </location>
    <ligand>
        <name>substrate</name>
    </ligand>
</feature>
<evidence type="ECO:0000313" key="7">
    <source>
        <dbReference type="Proteomes" id="UP000005741"/>
    </source>
</evidence>
<dbReference type="FunCoup" id="H1YW83">
    <property type="interactions" value="255"/>
</dbReference>
<dbReference type="SUPFAM" id="SSF75445">
    <property type="entry name" value="D-ribose-5-phosphate isomerase (RpiA), lid domain"/>
    <property type="match status" value="1"/>
</dbReference>
<dbReference type="NCBIfam" id="NF001924">
    <property type="entry name" value="PRK00702.1"/>
    <property type="match status" value="1"/>
</dbReference>
<comment type="catalytic activity">
    <reaction evidence="1 5">
        <text>aldehydo-D-ribose 5-phosphate = D-ribulose 5-phosphate</text>
        <dbReference type="Rhea" id="RHEA:14657"/>
        <dbReference type="ChEBI" id="CHEBI:58121"/>
        <dbReference type="ChEBI" id="CHEBI:58273"/>
        <dbReference type="EC" id="5.3.1.6"/>
    </reaction>
</comment>
<gene>
    <name evidence="5" type="primary">rpiA</name>
    <name evidence="6" type="ORF">Metlim_0682</name>
</gene>
<keyword evidence="4 5" id="KW-0413">Isomerase</keyword>
<dbReference type="STRING" id="937775.Metlim_0682"/>
<comment type="subunit">
    <text evidence="3">Homotetramer.</text>
</comment>
<dbReference type="PANTHER" id="PTHR11934:SF0">
    <property type="entry name" value="RIBOSE-5-PHOSPHATE ISOMERASE"/>
    <property type="match status" value="1"/>
</dbReference>
<dbReference type="Gene3D" id="3.30.70.260">
    <property type="match status" value="1"/>
</dbReference>
<dbReference type="FunFam" id="3.40.50.1360:FF:000001">
    <property type="entry name" value="Ribose-5-phosphate isomerase A"/>
    <property type="match status" value="1"/>
</dbReference>
<dbReference type="PATRIC" id="fig|937775.9.peg.795"/>
<dbReference type="OrthoDB" id="19013at2157"/>
<reference evidence="6 7" key="1">
    <citation type="submission" date="2011-10" db="EMBL/GenBank/DDBJ databases">
        <title>The Improved High-Quality Draft genome of Methanoplanus limicola DSM 2279.</title>
        <authorList>
            <consortium name="US DOE Joint Genome Institute (JGI-PGF)"/>
            <person name="Lucas S."/>
            <person name="Copeland A."/>
            <person name="Lapidus A."/>
            <person name="Glavina del Rio T."/>
            <person name="Dalin E."/>
            <person name="Tice H."/>
            <person name="Bruce D."/>
            <person name="Goodwin L."/>
            <person name="Pitluck S."/>
            <person name="Peters L."/>
            <person name="Mikhailova N."/>
            <person name="Lu M."/>
            <person name="Kyrpides N."/>
            <person name="Mavromatis K."/>
            <person name="Ivanova N."/>
            <person name="Markowitz V."/>
            <person name="Cheng J.-F."/>
            <person name="Hugenholtz P."/>
            <person name="Woyke T."/>
            <person name="Wu D."/>
            <person name="Wirth R."/>
            <person name="Brambilla E.-M."/>
            <person name="Klenk H.-P."/>
            <person name="Eisen J.A."/>
        </authorList>
    </citation>
    <scope>NUCLEOTIDE SEQUENCE [LARGE SCALE GENOMIC DNA]</scope>
    <source>
        <strain evidence="6 7">DSM 2279</strain>
    </source>
</reference>
<dbReference type="EMBL" id="CM001436">
    <property type="protein sequence ID" value="EHQ34805.1"/>
    <property type="molecule type" value="Genomic_DNA"/>
</dbReference>
<evidence type="ECO:0000256" key="5">
    <source>
        <dbReference type="HAMAP-Rule" id="MF_00170"/>
    </source>
</evidence>
<comment type="function">
    <text evidence="5">Catalyzes the reversible conversion of ribose-5-phosphate to ribulose 5-phosphate.</text>
</comment>
<dbReference type="EC" id="5.3.1.6" evidence="5"/>
<dbReference type="NCBIfam" id="TIGR00021">
    <property type="entry name" value="rpiA"/>
    <property type="match status" value="1"/>
</dbReference>
<dbReference type="CDD" id="cd01398">
    <property type="entry name" value="RPI_A"/>
    <property type="match status" value="1"/>
</dbReference>
<dbReference type="HAMAP" id="MF_00170">
    <property type="entry name" value="Rib_5P_isom_A"/>
    <property type="match status" value="1"/>
</dbReference>
<dbReference type="Pfam" id="PF06026">
    <property type="entry name" value="Rib_5-P_isom_A"/>
    <property type="match status" value="1"/>
</dbReference>
<dbReference type="FunFam" id="3.30.70.260:FF:000018">
    <property type="entry name" value="Ribose-5-phosphate isomerase A"/>
    <property type="match status" value="1"/>
</dbReference>
<dbReference type="GO" id="GO:0004751">
    <property type="term" value="F:ribose-5-phosphate isomerase activity"/>
    <property type="evidence" value="ECO:0007669"/>
    <property type="project" value="UniProtKB-UniRule"/>
</dbReference>
<feature type="active site" description="Proton acceptor" evidence="5">
    <location>
        <position position="106"/>
    </location>
</feature>
<dbReference type="InParanoid" id="H1YW83"/>
<dbReference type="UniPathway" id="UPA00115">
    <property type="reaction ID" value="UER00412"/>
</dbReference>
<dbReference type="SUPFAM" id="SSF100950">
    <property type="entry name" value="NagB/RpiA/CoA transferase-like"/>
    <property type="match status" value="1"/>
</dbReference>
<evidence type="ECO:0000256" key="2">
    <source>
        <dbReference type="ARBA" id="ARBA00008088"/>
    </source>
</evidence>
<dbReference type="PANTHER" id="PTHR11934">
    <property type="entry name" value="RIBOSE-5-PHOSPHATE ISOMERASE"/>
    <property type="match status" value="1"/>
</dbReference>
<dbReference type="Proteomes" id="UP000005741">
    <property type="component" value="Chromosome"/>
</dbReference>
<dbReference type="GO" id="GO:0006014">
    <property type="term" value="P:D-ribose metabolic process"/>
    <property type="evidence" value="ECO:0007669"/>
    <property type="project" value="TreeGrafter"/>
</dbReference>
<dbReference type="HOGENOM" id="CLU_056590_1_0_2"/>
<feature type="binding site" evidence="5">
    <location>
        <begin position="29"/>
        <end position="32"/>
    </location>
    <ligand>
        <name>substrate</name>
    </ligand>
</feature>
<comment type="similarity">
    <text evidence="2 5">Belongs to the ribose 5-phosphate isomerase family.</text>
</comment>
<comment type="pathway">
    <text evidence="5">Carbohydrate degradation; pentose phosphate pathway; D-ribose 5-phosphate from D-ribulose 5-phosphate (non-oxidative stage): step 1/1.</text>
</comment>
<dbReference type="GO" id="GO:0005829">
    <property type="term" value="C:cytosol"/>
    <property type="evidence" value="ECO:0007669"/>
    <property type="project" value="TreeGrafter"/>
</dbReference>
<dbReference type="Gene3D" id="3.40.50.1360">
    <property type="match status" value="1"/>
</dbReference>
<keyword evidence="7" id="KW-1185">Reference proteome</keyword>
<sequence>MTDANIMKKNAGYYAAELVEDGMIVGLGTGSTVFFAMEKLSSMINGGLDIVGVPTSYQAMRRAREYGIPLGTLDDYPTLDLAIDGADQIDPKLRMIKGRGAAQTMEKCVCDAADSFIVVSDPSKLSDRLDAVVPVEVIPFACSTMMETVRKLGGVPVVREGVKKDGPVITDSGNFEIDCSFGIIKDPESLESRLNNIPGVLSCGLFTQYSSKTRVVIGKKNDVEVILLGD</sequence>
<dbReference type="InterPro" id="IPR020672">
    <property type="entry name" value="Ribose5P_isomerase_typA_subgr"/>
</dbReference>
<protein>
    <recommendedName>
        <fullName evidence="5">Ribose-5-phosphate isomerase A</fullName>
        <ecNumber evidence="5">5.3.1.6</ecNumber>
    </recommendedName>
    <alternativeName>
        <fullName evidence="5">Phosphoriboisomerase A</fullName>
        <shortName evidence="5">PRI</shortName>
    </alternativeName>
</protein>
<dbReference type="InterPro" id="IPR037171">
    <property type="entry name" value="NagB/RpiA_transferase-like"/>
</dbReference>
<evidence type="ECO:0000313" key="6">
    <source>
        <dbReference type="EMBL" id="EHQ34805.1"/>
    </source>
</evidence>
<organism evidence="6 7">
    <name type="scientific">Methanoplanus limicola DSM 2279</name>
    <dbReference type="NCBI Taxonomy" id="937775"/>
    <lineage>
        <taxon>Archaea</taxon>
        <taxon>Methanobacteriati</taxon>
        <taxon>Methanobacteriota</taxon>
        <taxon>Stenosarchaea group</taxon>
        <taxon>Methanomicrobia</taxon>
        <taxon>Methanomicrobiales</taxon>
        <taxon>Methanomicrobiaceae</taxon>
        <taxon>Methanoplanus</taxon>
    </lineage>
</organism>
<dbReference type="GO" id="GO:0009052">
    <property type="term" value="P:pentose-phosphate shunt, non-oxidative branch"/>
    <property type="evidence" value="ECO:0007669"/>
    <property type="project" value="UniProtKB-UniRule"/>
</dbReference>
<evidence type="ECO:0000256" key="4">
    <source>
        <dbReference type="ARBA" id="ARBA00023235"/>
    </source>
</evidence>
<dbReference type="InterPro" id="IPR004788">
    <property type="entry name" value="Ribose5P_isomerase_type_A"/>
</dbReference>
<proteinExistence type="inferred from homology"/>
<accession>H1YW83</accession>